<evidence type="ECO:0000313" key="2">
    <source>
        <dbReference type="EMBL" id="EKX45581.1"/>
    </source>
</evidence>
<accession>L1JAM4</accession>
<dbReference type="GeneID" id="17302348"/>
<gene>
    <name evidence="2" type="ORF">GUITHDRAFT_108454</name>
</gene>
<protein>
    <submittedName>
        <fullName evidence="2 3">Uncharacterized protein</fullName>
    </submittedName>
</protein>
<dbReference type="HOGENOM" id="CLU_225696_0_0_1"/>
<dbReference type="EnsemblProtists" id="EKX45581">
    <property type="protein sequence ID" value="EKX45581"/>
    <property type="gene ID" value="GUITHDRAFT_108454"/>
</dbReference>
<reference evidence="3" key="3">
    <citation type="submission" date="2015-06" db="UniProtKB">
        <authorList>
            <consortium name="EnsemblProtists"/>
        </authorList>
    </citation>
    <scope>IDENTIFICATION</scope>
</reference>
<reference evidence="2 4" key="1">
    <citation type="journal article" date="2012" name="Nature">
        <title>Algal genomes reveal evolutionary mosaicism and the fate of nucleomorphs.</title>
        <authorList>
            <consortium name="DOE Joint Genome Institute"/>
            <person name="Curtis B.A."/>
            <person name="Tanifuji G."/>
            <person name="Burki F."/>
            <person name="Gruber A."/>
            <person name="Irimia M."/>
            <person name="Maruyama S."/>
            <person name="Arias M.C."/>
            <person name="Ball S.G."/>
            <person name="Gile G.H."/>
            <person name="Hirakawa Y."/>
            <person name="Hopkins J.F."/>
            <person name="Kuo A."/>
            <person name="Rensing S.A."/>
            <person name="Schmutz J."/>
            <person name="Symeonidi A."/>
            <person name="Elias M."/>
            <person name="Eveleigh R.J."/>
            <person name="Herman E.K."/>
            <person name="Klute M.J."/>
            <person name="Nakayama T."/>
            <person name="Obornik M."/>
            <person name="Reyes-Prieto A."/>
            <person name="Armbrust E.V."/>
            <person name="Aves S.J."/>
            <person name="Beiko R.G."/>
            <person name="Coutinho P."/>
            <person name="Dacks J.B."/>
            <person name="Durnford D.G."/>
            <person name="Fast N.M."/>
            <person name="Green B.R."/>
            <person name="Grisdale C.J."/>
            <person name="Hempel F."/>
            <person name="Henrissat B."/>
            <person name="Hoppner M.P."/>
            <person name="Ishida K."/>
            <person name="Kim E."/>
            <person name="Koreny L."/>
            <person name="Kroth P.G."/>
            <person name="Liu Y."/>
            <person name="Malik S.B."/>
            <person name="Maier U.G."/>
            <person name="McRose D."/>
            <person name="Mock T."/>
            <person name="Neilson J.A."/>
            <person name="Onodera N.T."/>
            <person name="Poole A.M."/>
            <person name="Pritham E.J."/>
            <person name="Richards T.A."/>
            <person name="Rocap G."/>
            <person name="Roy S.W."/>
            <person name="Sarai C."/>
            <person name="Schaack S."/>
            <person name="Shirato S."/>
            <person name="Slamovits C.H."/>
            <person name="Spencer D.F."/>
            <person name="Suzuki S."/>
            <person name="Worden A.Z."/>
            <person name="Zauner S."/>
            <person name="Barry K."/>
            <person name="Bell C."/>
            <person name="Bharti A.K."/>
            <person name="Crow J.A."/>
            <person name="Grimwood J."/>
            <person name="Kramer R."/>
            <person name="Lindquist E."/>
            <person name="Lucas S."/>
            <person name="Salamov A."/>
            <person name="McFadden G.I."/>
            <person name="Lane C.E."/>
            <person name="Keeling P.J."/>
            <person name="Gray M.W."/>
            <person name="Grigoriev I.V."/>
            <person name="Archibald J.M."/>
        </authorList>
    </citation>
    <scope>NUCLEOTIDE SEQUENCE</scope>
    <source>
        <strain evidence="2 4">CCMP2712</strain>
    </source>
</reference>
<dbReference type="EMBL" id="JH992998">
    <property type="protein sequence ID" value="EKX45581.1"/>
    <property type="molecule type" value="Genomic_DNA"/>
</dbReference>
<dbReference type="Proteomes" id="UP000011087">
    <property type="component" value="Unassembled WGS sequence"/>
</dbReference>
<reference evidence="4" key="2">
    <citation type="submission" date="2012-11" db="EMBL/GenBank/DDBJ databases">
        <authorList>
            <person name="Kuo A."/>
            <person name="Curtis B.A."/>
            <person name="Tanifuji G."/>
            <person name="Burki F."/>
            <person name="Gruber A."/>
            <person name="Irimia M."/>
            <person name="Maruyama S."/>
            <person name="Arias M.C."/>
            <person name="Ball S.G."/>
            <person name="Gile G.H."/>
            <person name="Hirakawa Y."/>
            <person name="Hopkins J.F."/>
            <person name="Rensing S.A."/>
            <person name="Schmutz J."/>
            <person name="Symeonidi A."/>
            <person name="Elias M."/>
            <person name="Eveleigh R.J."/>
            <person name="Herman E.K."/>
            <person name="Klute M.J."/>
            <person name="Nakayama T."/>
            <person name="Obornik M."/>
            <person name="Reyes-Prieto A."/>
            <person name="Armbrust E.V."/>
            <person name="Aves S.J."/>
            <person name="Beiko R.G."/>
            <person name="Coutinho P."/>
            <person name="Dacks J.B."/>
            <person name="Durnford D.G."/>
            <person name="Fast N.M."/>
            <person name="Green B.R."/>
            <person name="Grisdale C."/>
            <person name="Hempe F."/>
            <person name="Henrissat B."/>
            <person name="Hoppner M.P."/>
            <person name="Ishida K.-I."/>
            <person name="Kim E."/>
            <person name="Koreny L."/>
            <person name="Kroth P.G."/>
            <person name="Liu Y."/>
            <person name="Malik S.-B."/>
            <person name="Maier U.G."/>
            <person name="McRose D."/>
            <person name="Mock T."/>
            <person name="Neilson J.A."/>
            <person name="Onodera N.T."/>
            <person name="Poole A.M."/>
            <person name="Pritham E.J."/>
            <person name="Richards T.A."/>
            <person name="Rocap G."/>
            <person name="Roy S.W."/>
            <person name="Sarai C."/>
            <person name="Schaack S."/>
            <person name="Shirato S."/>
            <person name="Slamovits C.H."/>
            <person name="Spencer D.F."/>
            <person name="Suzuki S."/>
            <person name="Worden A.Z."/>
            <person name="Zauner S."/>
            <person name="Barry K."/>
            <person name="Bell C."/>
            <person name="Bharti A.K."/>
            <person name="Crow J.A."/>
            <person name="Grimwood J."/>
            <person name="Kramer R."/>
            <person name="Lindquist E."/>
            <person name="Lucas S."/>
            <person name="Salamov A."/>
            <person name="McFadden G.I."/>
            <person name="Lane C.E."/>
            <person name="Keeling P.J."/>
            <person name="Gray M.W."/>
            <person name="Grigoriev I.V."/>
            <person name="Archibald J.M."/>
        </authorList>
    </citation>
    <scope>NUCLEOTIDE SEQUENCE</scope>
    <source>
        <strain evidence="4">CCMP2712</strain>
    </source>
</reference>
<evidence type="ECO:0000313" key="4">
    <source>
        <dbReference type="Proteomes" id="UP000011087"/>
    </source>
</evidence>
<name>L1JAM4_GUITC</name>
<dbReference type="KEGG" id="gtt:GUITHDRAFT_108454"/>
<evidence type="ECO:0000256" key="1">
    <source>
        <dbReference type="SAM" id="MobiDB-lite"/>
    </source>
</evidence>
<feature type="region of interest" description="Disordered" evidence="1">
    <location>
        <begin position="1"/>
        <end position="45"/>
    </location>
</feature>
<feature type="compositionally biased region" description="Polar residues" evidence="1">
    <location>
        <begin position="1"/>
        <end position="10"/>
    </location>
</feature>
<organism evidence="2">
    <name type="scientific">Guillardia theta (strain CCMP2712)</name>
    <name type="common">Cryptophyte</name>
    <dbReference type="NCBI Taxonomy" id="905079"/>
    <lineage>
        <taxon>Eukaryota</taxon>
        <taxon>Cryptophyceae</taxon>
        <taxon>Pyrenomonadales</taxon>
        <taxon>Geminigeraceae</taxon>
        <taxon>Guillardia</taxon>
    </lineage>
</organism>
<sequence length="3132" mass="337315">MHNPNGTLFQTDGKLETKKNSAGPEAPALASPRPSKRLDSNQVGKAASDFAPDQSVVWVGFTLVIKGENLSSSDLVMVSNNSLRSNNSCSDAPLPQEIRGGSQRYLGQVSSDGKNATATFTLQEQSAEFAQVCIKLYPSSSWSLVSTKSFKIIGPNVSSVSLASYPAAADPTVVYGYSLLTLSLKGIGMIMQSTRLAFKLQVGDCAENPFSSASNIFGGDARGLSWASSDAGSGLVSFLPQNAIKSQGSLTLCMSSNEGAFKNVLVFSSIRWFSRQTTNFFPVQDILPALSTTITISGENFDTSGAIPLYIKLSDSCNTSGDSSLIPGGDAKPAQVLSSTSATFTFAAGPLLGHISSISIVEAGQGYVPGKLFAAASSSRAVIGSFLVGRAGDLAYTFFREDAAFFAEEPDIFPIFAGSVRCGNVTSDLCNMTGSIPSIALGYGITQGCAQGAVISAVSSDGGYGFQAVISSVDNNGRILATTVTNYGANYKSTPQLIVEQLSCYCGTYIITDANGNYIVQGLQQGSVPGSMDNCMTANVAGGAVLASRGQWSESSIRVCSRFGNGSEWEQVGDQTMTLKSVTAVSLNPLKVTAGLSHSITLTGTGFMSSGPWQTRVKAATDCSANSESDLLGSVLGGEGVPCAQIVQIGALMECVVNFKLRTSSKNVSICTRVGGNSYQRFTSALLEIVSFQIQSVTPSLFPSNSLQTLTVSGQNFFPVAADNFFIKICSHFHCSGGQNSNAGEPCAGLQDTRTCFNGASCTINDACDSLTDTATTSQVLGGNQTLPSLVKSCTSQGGFCNELVFDVTVAAMVNASLRLWWIFSSSDYGRIDGTFIMGPTEVADVQLSSATPLSSQTFFVDVTGSNLADSQLAPIKFKFINDTSCTVADPFSDTLYIFPGGEGRTTMDVQVLNNVYQARVNFTLFATAYTQDTVNSILCWRQGPYAYRDIWNSQGKTFQASIATSVVEGMTPSDYMTANFVVGKTTKPLFASNQAIMLTVKGQNLFSSALFVKPIRLPQGFQTSATCATAANCIPSSLCASSDSLDFFPTSVEPPQSGTALLVYEVKETVFDGPIDLMFCWNFMASGSYGLPWRVIGTYQEIFNSLTFQFDYSFRVHILSINGAYLSQLIVPPTIISNVPFNLTLHVNGIPCELGGESMKVKVVARDGYQSNFSGAIGGGCSLNSLDDWTGVVTGGQGMVPKCVSTADGRTSLSMFEMDMNLIVDGYTSVEICWSPAQGNTSYMNVFYQDFKGYALLDILPFQLNKVELDLASSSSTPAVVVHDMVTFRLYGRGLKRTGVGSSLFALAESCDNMTSIIPGGESKPLDCILNSSQALVTFRPKTSSANVYLCYKAPQSVFQWVQVLAGTGLYCAPPHCAATSCAAGTNYNFQQYLCDASCCEQTCMNDKSCTYYQTFLQLTGVYLNCSTSSQCNKVLTSVRPPVVNKKQFLTQSTWVTSHVSVPISAPDVRSVTPQTLPKLRARSSFVVNLQGSGFAPENLQVHIKVSSFATGCNNLTLYNETLAKFDLLLNQRATAYAEIEHRLNMTYNGTCAKGIANCLGGPAPPGTPCTSDANCPNGICDQPNNGMTCLLDSQCKYAGFCNNSLYNLSISPLPVPPPFSIPNRAYDSFGTLPGGGGRFVNVTNFSFAFSIFNINSTGRGLICVASRDPIREEQYVKNGVIVDRRLIVSMFTYKAYYSIDVQGPVIYNVFPSQTFRFVTTRFSLGGYGLHETDKIKIVSRAAGCGGNDTDGAVLGGEGRFLSFVNPLRTGATLVFTITEPWSSQVADNEYLLCYLAVLPQEIVSYRQVGHLILYNSPPLIVGLSSSPLFYYQTSVLTVSGLGLGAAEKVKLISEHLTCSGSNSDEANYDLYGVINGSWPTFLSFREYSFDALTANNFSNFAYVGKALAHFLITSVSANSSRCKVCLKFSSSNVYGYPAGYSYVGDAQVELPRVESVWQEPIVMEEPQQVAIRGRGLLTQLPLRCLLIQTTYRCSQPDLIGRAVAGGDSCTLDKLVSSESAYLGVFIPRIQEQQVKLCIQLATEEWREVGVLPLIGVDIINVSLMTYGSGTGLDSLAVSQPFYLKFTFVGRFFNDYVKLVPGNVTCAGTDDFADALAGGEGKVVNESGVVEYPNGIQRTQQVTAATVKTCMSKYMSQGYQDSTYVWNLTQRRVDYFLPQQVRKDLYSTLNFYGKGLAYSNEVIQIYVCTSSECSQPIVTAPLKLDLLENGEMGSIELNFSTAGEFEVYWSMGGQEKHQLANLTVVPTSFITSLFPTGAWVGNTTKFVVGGVGLTSSSQVRFVEVQSSCKDAPSIAGGNASVLNVSNSQQATSVPYHLKQVGTVKLCYAQDASSFFEETRMTVELRQWTEPLLFLPQADYKKDVQRVEAGMTDELPPCILTYQSRWILHGPGNGIEVETPAILDWNSSSRCYSSPSVVPAAYPKRGYVAPGIDMRLVNAYRNVPVDLLVIADSGAVDVIYIARSACHGDSLDPLVDPVTAHVRGGEPQRLNESDMVDVTESFCLGEGPGLPLSPPVLAYKVRFTLQDESPVGEFHKICLAAYRFGVSFAIQSLDLKVRPPHLLAMEPPTIFSGLKVKYLLHGKGLAAGDQVKVIDGDTPGSCANADQQPNIPGGQVFTLNASATDLYTSEIEMQLLLPFRHARMCYQYQGSEVWDEMTYPLNLRTSGYIYGYFDSMHFLYGETLYPQQASNQLFSRNQTISVISPEDVYVNQQDWYCRTPLTITVHGNGLSDKGKYVIVPSRYACGGTSVNLNNIIAEASSAEPQVHLIPVSEGDPRGPTSYSNDPLLSYQYLSYCQGTRQVDACTRDQLSTQNTVSFSGFPVSAIGQVRVCFKYDFASEYIDIGNFSIKAPIISSLSPSQRLLLNSPQEFTVLGVSLSSDDFVKFVDGESCVARIASYPYTPQLRAATDGKSASFSLLLVGAGTYTSGTRKLCYSYDSGTSFLDTGLTVTVVSPQVVGAFPLTTAVAADRRIWFYGDAITSLDKVKLIHYDSTCKGSDDMSDIVLGGEARLLVTARSSLYESWPNGSAVFKLLRVGSARICYLHKGGAGWTEVLSPEGTAIRVTTIDTAEEALGILSSAASCCETRLLLLYAHISACNVNNVHYGADKNCE</sequence>
<proteinExistence type="predicted"/>
<dbReference type="RefSeq" id="XP_005832561.1">
    <property type="nucleotide sequence ID" value="XM_005832504.1"/>
</dbReference>
<dbReference type="PaxDb" id="55529-EKX45581"/>
<evidence type="ECO:0000313" key="3">
    <source>
        <dbReference type="EnsemblProtists" id="EKX45581"/>
    </source>
</evidence>
<keyword evidence="4" id="KW-1185">Reference proteome</keyword>